<dbReference type="AlphaFoldDB" id="A0A917IE64"/>
<evidence type="ECO:0000256" key="1">
    <source>
        <dbReference type="ARBA" id="ARBA00001974"/>
    </source>
</evidence>
<dbReference type="InterPro" id="IPR036250">
    <property type="entry name" value="AcylCo_DH-like_C"/>
</dbReference>
<sequence>MTEPDAAAPPAPTDLLEFSGELLDDVERAKLASLRLLLEDRARPHLAEWWERGHCPAHLREELAALDLEDDPALLRDDGRPNPYYTGFKHFELQRFDASIGTLYGGQTAMFRTVVREGGTPEQVARLDDRIGRFEYTGCFALTEPEHGSDVAAGLETLATREGDAWRITGRKRWIGNAAISDVIAVVAKDASDGAAKVFLVPREAPGVSLTDIRGKIALRMVRNADIVLDGVRVDESERLGRIDSFRHVSAILTSLRYVIGWNAAGMQTGAYEAALAYALRRRQFGRPIAGFQLIQEKLTRMLGNATATLSLAVRLTELKHRGRLTETLAALGKTWAADRVRETVALGREIAGAEGIRVDNDLARYFADAEAVYTYEGTHEMNSLIVGRAVTGLSAFTR</sequence>
<reference evidence="8" key="2">
    <citation type="submission" date="2020-09" db="EMBL/GenBank/DDBJ databases">
        <authorList>
            <person name="Sun Q."/>
            <person name="Zhou Y."/>
        </authorList>
    </citation>
    <scope>NUCLEOTIDE SEQUENCE</scope>
    <source>
        <strain evidence="8">CGMCC 1.15794</strain>
    </source>
</reference>
<dbReference type="Gene3D" id="1.10.540.10">
    <property type="entry name" value="Acyl-CoA dehydrogenase/oxidase, N-terminal domain"/>
    <property type="match status" value="1"/>
</dbReference>
<dbReference type="InterPro" id="IPR037069">
    <property type="entry name" value="AcylCoA_DH/ox_N_sf"/>
</dbReference>
<evidence type="ECO:0000259" key="7">
    <source>
        <dbReference type="Pfam" id="PF02770"/>
    </source>
</evidence>
<name>A0A917IE64_9MICO</name>
<dbReference type="InterPro" id="IPR009100">
    <property type="entry name" value="AcylCoA_DH/oxidase_NM_dom_sf"/>
</dbReference>
<dbReference type="SUPFAM" id="SSF47203">
    <property type="entry name" value="Acyl-CoA dehydrogenase C-terminal domain-like"/>
    <property type="match status" value="1"/>
</dbReference>
<evidence type="ECO:0000256" key="5">
    <source>
        <dbReference type="RuleBase" id="RU362125"/>
    </source>
</evidence>
<dbReference type="EMBL" id="BMJY01000001">
    <property type="protein sequence ID" value="GGH34862.1"/>
    <property type="molecule type" value="Genomic_DNA"/>
</dbReference>
<dbReference type="SUPFAM" id="SSF56645">
    <property type="entry name" value="Acyl-CoA dehydrogenase NM domain-like"/>
    <property type="match status" value="1"/>
</dbReference>
<evidence type="ECO:0000313" key="8">
    <source>
        <dbReference type="EMBL" id="GGH34862.1"/>
    </source>
</evidence>
<gene>
    <name evidence="8" type="ORF">GCM10010921_02900</name>
</gene>
<evidence type="ECO:0000259" key="6">
    <source>
        <dbReference type="Pfam" id="PF00441"/>
    </source>
</evidence>
<dbReference type="Gene3D" id="1.20.140.10">
    <property type="entry name" value="Butyryl-CoA Dehydrogenase, subunit A, domain 3"/>
    <property type="match status" value="1"/>
</dbReference>
<dbReference type="GO" id="GO:0050660">
    <property type="term" value="F:flavin adenine dinucleotide binding"/>
    <property type="evidence" value="ECO:0007669"/>
    <property type="project" value="InterPro"/>
</dbReference>
<dbReference type="PANTHER" id="PTHR43188">
    <property type="entry name" value="ACYL-COENZYME A OXIDASE"/>
    <property type="match status" value="1"/>
</dbReference>
<comment type="caution">
    <text evidence="8">The sequence shown here is derived from an EMBL/GenBank/DDBJ whole genome shotgun (WGS) entry which is preliminary data.</text>
</comment>
<dbReference type="GO" id="GO:0006635">
    <property type="term" value="P:fatty acid beta-oxidation"/>
    <property type="evidence" value="ECO:0007669"/>
    <property type="project" value="InterPro"/>
</dbReference>
<feature type="domain" description="Acyl-CoA dehydrogenase/oxidase C-terminal" evidence="6">
    <location>
        <begin position="249"/>
        <end position="391"/>
    </location>
</feature>
<dbReference type="InterPro" id="IPR045008">
    <property type="entry name" value="ACX4-like"/>
</dbReference>
<dbReference type="PANTHER" id="PTHR43188:SF1">
    <property type="entry name" value="ACYL-COA DEHYDROGENASE"/>
    <property type="match status" value="1"/>
</dbReference>
<keyword evidence="3 5" id="KW-0285">Flavoprotein</keyword>
<dbReference type="InterPro" id="IPR046373">
    <property type="entry name" value="Acyl-CoA_Oxase/DH_mid-dom_sf"/>
</dbReference>
<dbReference type="Pfam" id="PF02770">
    <property type="entry name" value="Acyl-CoA_dh_M"/>
    <property type="match status" value="1"/>
</dbReference>
<proteinExistence type="inferred from homology"/>
<dbReference type="Proteomes" id="UP000657592">
    <property type="component" value="Unassembled WGS sequence"/>
</dbReference>
<feature type="domain" description="Acyl-CoA oxidase/dehydrogenase middle" evidence="7">
    <location>
        <begin position="139"/>
        <end position="232"/>
    </location>
</feature>
<protein>
    <submittedName>
        <fullName evidence="8">Acyl-CoA dehydrogenase</fullName>
    </submittedName>
</protein>
<keyword evidence="5" id="KW-0560">Oxidoreductase</keyword>
<keyword evidence="9" id="KW-1185">Reference proteome</keyword>
<keyword evidence="4 5" id="KW-0274">FAD</keyword>
<dbReference type="RefSeq" id="WP_188754465.1">
    <property type="nucleotide sequence ID" value="NZ_BMJY01000001.1"/>
</dbReference>
<accession>A0A917IE64</accession>
<evidence type="ECO:0000313" key="9">
    <source>
        <dbReference type="Proteomes" id="UP000657592"/>
    </source>
</evidence>
<dbReference type="Pfam" id="PF00441">
    <property type="entry name" value="Acyl-CoA_dh_1"/>
    <property type="match status" value="1"/>
</dbReference>
<dbReference type="GO" id="GO:0003995">
    <property type="term" value="F:acyl-CoA dehydrogenase activity"/>
    <property type="evidence" value="ECO:0007669"/>
    <property type="project" value="InterPro"/>
</dbReference>
<organism evidence="8 9">
    <name type="scientific">Microbacterium album</name>
    <dbReference type="NCBI Taxonomy" id="2053191"/>
    <lineage>
        <taxon>Bacteria</taxon>
        <taxon>Bacillati</taxon>
        <taxon>Actinomycetota</taxon>
        <taxon>Actinomycetes</taxon>
        <taxon>Micrococcales</taxon>
        <taxon>Microbacteriaceae</taxon>
        <taxon>Microbacterium</taxon>
    </lineage>
</organism>
<evidence type="ECO:0000256" key="2">
    <source>
        <dbReference type="ARBA" id="ARBA00009347"/>
    </source>
</evidence>
<comment type="cofactor">
    <cofactor evidence="1 5">
        <name>FAD</name>
        <dbReference type="ChEBI" id="CHEBI:57692"/>
    </cofactor>
</comment>
<reference evidence="8" key="1">
    <citation type="journal article" date="2014" name="Int. J. Syst. Evol. Microbiol.">
        <title>Complete genome sequence of Corynebacterium casei LMG S-19264T (=DSM 44701T), isolated from a smear-ripened cheese.</title>
        <authorList>
            <consortium name="US DOE Joint Genome Institute (JGI-PGF)"/>
            <person name="Walter F."/>
            <person name="Albersmeier A."/>
            <person name="Kalinowski J."/>
            <person name="Ruckert C."/>
        </authorList>
    </citation>
    <scope>NUCLEOTIDE SEQUENCE</scope>
    <source>
        <strain evidence="8">CGMCC 1.15794</strain>
    </source>
</reference>
<dbReference type="InterPro" id="IPR006091">
    <property type="entry name" value="Acyl-CoA_Oxase/DH_mid-dom"/>
</dbReference>
<comment type="similarity">
    <text evidence="2 5">Belongs to the acyl-CoA dehydrogenase family.</text>
</comment>
<evidence type="ECO:0000256" key="3">
    <source>
        <dbReference type="ARBA" id="ARBA00022630"/>
    </source>
</evidence>
<dbReference type="Gene3D" id="2.40.110.10">
    <property type="entry name" value="Butyryl-CoA Dehydrogenase, subunit A, domain 2"/>
    <property type="match status" value="1"/>
</dbReference>
<dbReference type="InterPro" id="IPR009075">
    <property type="entry name" value="AcylCo_DH/oxidase_C"/>
</dbReference>
<evidence type="ECO:0000256" key="4">
    <source>
        <dbReference type="ARBA" id="ARBA00022827"/>
    </source>
</evidence>